<dbReference type="PANTHER" id="PTHR45790">
    <property type="entry name" value="SIROHEME SYNTHASE-RELATED"/>
    <property type="match status" value="1"/>
</dbReference>
<evidence type="ECO:0000256" key="2">
    <source>
        <dbReference type="ARBA" id="ARBA00022603"/>
    </source>
</evidence>
<dbReference type="SUPFAM" id="SSF51735">
    <property type="entry name" value="NAD(P)-binding Rossmann-fold domains"/>
    <property type="match status" value="1"/>
</dbReference>
<dbReference type="Gene3D" id="3.30.950.10">
    <property type="entry name" value="Methyltransferase, Cobalt-precorrin-4 Transmethylase, Domain 2"/>
    <property type="match status" value="1"/>
</dbReference>
<evidence type="ECO:0000256" key="6">
    <source>
        <dbReference type="SAM" id="MobiDB-lite"/>
    </source>
</evidence>
<dbReference type="Pfam" id="PF13241">
    <property type="entry name" value="NAD_binding_7"/>
    <property type="match status" value="1"/>
</dbReference>
<dbReference type="CDD" id="cd11642">
    <property type="entry name" value="SUMT"/>
    <property type="match status" value="1"/>
</dbReference>
<dbReference type="EC" id="2.1.1.107" evidence="1"/>
<dbReference type="InterPro" id="IPR014776">
    <property type="entry name" value="4pyrrole_Mease_sub2"/>
</dbReference>
<dbReference type="Gene3D" id="3.40.1010.10">
    <property type="entry name" value="Cobalt-precorrin-4 Transmethylase, Domain 1"/>
    <property type="match status" value="1"/>
</dbReference>
<evidence type="ECO:0000256" key="4">
    <source>
        <dbReference type="ARBA" id="ARBA00022691"/>
    </source>
</evidence>
<dbReference type="GO" id="GO:0032259">
    <property type="term" value="P:methylation"/>
    <property type="evidence" value="ECO:0007669"/>
    <property type="project" value="UniProtKB-KW"/>
</dbReference>
<evidence type="ECO:0000313" key="9">
    <source>
        <dbReference type="Proteomes" id="UP000230842"/>
    </source>
</evidence>
<evidence type="ECO:0000256" key="5">
    <source>
        <dbReference type="ARBA" id="ARBA00023244"/>
    </source>
</evidence>
<dbReference type="AlphaFoldDB" id="A0A0B2BVS1"/>
<feature type="domain" description="Tetrapyrrole methylase" evidence="7">
    <location>
        <begin position="129"/>
        <end position="338"/>
    </location>
</feature>
<dbReference type="NCBIfam" id="TIGR01469">
    <property type="entry name" value="cobA_cysG_Cterm"/>
    <property type="match status" value="1"/>
</dbReference>
<dbReference type="Pfam" id="PF00590">
    <property type="entry name" value="TP_methylase"/>
    <property type="match status" value="1"/>
</dbReference>
<comment type="caution">
    <text evidence="8">The sequence shown here is derived from an EMBL/GenBank/DDBJ whole genome shotgun (WGS) entry which is preliminary data.</text>
</comment>
<dbReference type="SUPFAM" id="SSF53790">
    <property type="entry name" value="Tetrapyrrole methylase"/>
    <property type="match status" value="1"/>
</dbReference>
<dbReference type="InterPro" id="IPR050161">
    <property type="entry name" value="Siro_Cobalamin_biosynth"/>
</dbReference>
<dbReference type="InterPro" id="IPR006366">
    <property type="entry name" value="CobA/CysG_C"/>
</dbReference>
<sequence>MAGSAGFRAQLDVADRRVLVVGAGATALAQVTALRDADAAVTVVAPDAVQSVEDLAQRGVVTWHRRPFDVTDLEEAELVVAATGRTQVDQHVAAEARKRDRWCITARRRTDRGGRDGADERASLEPGSVTLVGGGPGDPGLLTVSGLEALRSADVVVVDRLAPLGALAELDVDVIDVGKIPRGRFTAQEEINRILVEQARAGRRVVRLKGGDNFVFGRGGEEVAACAGAGIPVRVVPGVSSALAGPALAGVPVTHRGLNQGFTVISGHVAPGDPRSTIDYGALARSGTDLVLLMAVASLPAITSTLVAEGLDPATPAATIADAALPTQRVVRADVATIAARMAEEGIGAPAITVIGAVAGFDPEA</sequence>
<proteinExistence type="predicted"/>
<dbReference type="InterPro" id="IPR000878">
    <property type="entry name" value="4pyrrol_Mease"/>
</dbReference>
<protein>
    <recommendedName>
        <fullName evidence="1">uroporphyrinogen-III C-methyltransferase</fullName>
        <ecNumber evidence="1">2.1.1.107</ecNumber>
    </recommendedName>
</protein>
<feature type="compositionally biased region" description="Basic and acidic residues" evidence="6">
    <location>
        <begin position="111"/>
        <end position="123"/>
    </location>
</feature>
<keyword evidence="4" id="KW-0949">S-adenosyl-L-methionine</keyword>
<evidence type="ECO:0000256" key="3">
    <source>
        <dbReference type="ARBA" id="ARBA00022679"/>
    </source>
</evidence>
<gene>
    <name evidence="8" type="ORF">CLV56_2305</name>
</gene>
<evidence type="ECO:0000256" key="1">
    <source>
        <dbReference type="ARBA" id="ARBA00012162"/>
    </source>
</evidence>
<dbReference type="FunFam" id="3.40.1010.10:FF:000001">
    <property type="entry name" value="Siroheme synthase"/>
    <property type="match status" value="1"/>
</dbReference>
<dbReference type="InterPro" id="IPR014777">
    <property type="entry name" value="4pyrrole_Mease_sub1"/>
</dbReference>
<dbReference type="NCBIfam" id="NF004790">
    <property type="entry name" value="PRK06136.1"/>
    <property type="match status" value="1"/>
</dbReference>
<dbReference type="EMBL" id="PGEZ01000001">
    <property type="protein sequence ID" value="PJJ58060.1"/>
    <property type="molecule type" value="Genomic_DNA"/>
</dbReference>
<dbReference type="PANTHER" id="PTHR45790:SF3">
    <property type="entry name" value="S-ADENOSYL-L-METHIONINE-DEPENDENT UROPORPHYRINOGEN III METHYLTRANSFERASE, CHLOROPLASTIC"/>
    <property type="match status" value="1"/>
</dbReference>
<dbReference type="OrthoDB" id="9815856at2"/>
<accession>A0A0B2BVS1</accession>
<dbReference type="Gene3D" id="3.40.50.720">
    <property type="entry name" value="NAD(P)-binding Rossmann-like Domain"/>
    <property type="match status" value="1"/>
</dbReference>
<keyword evidence="5" id="KW-0627">Porphyrin biosynthesis</keyword>
<reference evidence="8 9" key="1">
    <citation type="submission" date="2017-11" db="EMBL/GenBank/DDBJ databases">
        <title>Genomic Encyclopedia of Archaeal and Bacterial Type Strains, Phase II (KMG-II): From Individual Species to Whole Genera.</title>
        <authorList>
            <person name="Goeker M."/>
        </authorList>
    </citation>
    <scope>NUCLEOTIDE SEQUENCE [LARGE SCALE GENOMIC DNA]</scope>
    <source>
        <strain evidence="8 9">DSM 27763</strain>
    </source>
</reference>
<dbReference type="GO" id="GO:0019354">
    <property type="term" value="P:siroheme biosynthetic process"/>
    <property type="evidence" value="ECO:0007669"/>
    <property type="project" value="InterPro"/>
</dbReference>
<dbReference type="GO" id="GO:0004851">
    <property type="term" value="F:uroporphyrin-III C-methyltransferase activity"/>
    <property type="evidence" value="ECO:0007669"/>
    <property type="project" value="UniProtKB-EC"/>
</dbReference>
<dbReference type="InterPro" id="IPR035996">
    <property type="entry name" value="4pyrrol_Methylase_sf"/>
</dbReference>
<keyword evidence="3 8" id="KW-0808">Transferase</keyword>
<evidence type="ECO:0000313" key="8">
    <source>
        <dbReference type="EMBL" id="PJJ58060.1"/>
    </source>
</evidence>
<evidence type="ECO:0000259" key="7">
    <source>
        <dbReference type="Pfam" id="PF00590"/>
    </source>
</evidence>
<dbReference type="Proteomes" id="UP000230842">
    <property type="component" value="Unassembled WGS sequence"/>
</dbReference>
<name>A0A0B2BVS1_9ACTN</name>
<keyword evidence="2 8" id="KW-0489">Methyltransferase</keyword>
<dbReference type="InterPro" id="IPR036291">
    <property type="entry name" value="NAD(P)-bd_dom_sf"/>
</dbReference>
<keyword evidence="9" id="KW-1185">Reference proteome</keyword>
<feature type="region of interest" description="Disordered" evidence="6">
    <location>
        <begin position="110"/>
        <end position="132"/>
    </location>
</feature>
<organism evidence="8 9">
    <name type="scientific">Mumia flava</name>
    <dbReference type="NCBI Taxonomy" id="1348852"/>
    <lineage>
        <taxon>Bacteria</taxon>
        <taxon>Bacillati</taxon>
        <taxon>Actinomycetota</taxon>
        <taxon>Actinomycetes</taxon>
        <taxon>Propionibacteriales</taxon>
        <taxon>Nocardioidaceae</taxon>
        <taxon>Mumia</taxon>
    </lineage>
</organism>